<evidence type="ECO:0000313" key="6">
    <source>
        <dbReference type="Proteomes" id="UP000315400"/>
    </source>
</evidence>
<keyword evidence="2" id="KW-0540">Nuclease</keyword>
<accession>A0A540VR01</accession>
<keyword evidence="3" id="KW-0378">Hydrolase</keyword>
<gene>
    <name evidence="5" type="ORF">FKY71_09850</name>
</gene>
<evidence type="ECO:0000256" key="1">
    <source>
        <dbReference type="ARBA" id="ARBA00022649"/>
    </source>
</evidence>
<dbReference type="EMBL" id="VIFK01000083">
    <property type="protein sequence ID" value="TQE99207.1"/>
    <property type="molecule type" value="Genomic_DNA"/>
</dbReference>
<evidence type="ECO:0000256" key="3">
    <source>
        <dbReference type="ARBA" id="ARBA00022801"/>
    </source>
</evidence>
<dbReference type="AlphaFoldDB" id="A0A540VR01"/>
<dbReference type="GO" id="GO:0004540">
    <property type="term" value="F:RNA nuclease activity"/>
    <property type="evidence" value="ECO:0007669"/>
    <property type="project" value="InterPro"/>
</dbReference>
<protein>
    <submittedName>
        <fullName evidence="5">DUF86 domain-containing protein</fullName>
    </submittedName>
</protein>
<proteinExistence type="inferred from homology"/>
<comment type="caution">
    <text evidence="5">The sequence shown here is derived from an EMBL/GenBank/DDBJ whole genome shotgun (WGS) entry which is preliminary data.</text>
</comment>
<dbReference type="InterPro" id="IPR052379">
    <property type="entry name" value="Type_VII_TA_RNase"/>
</dbReference>
<dbReference type="GO" id="GO:0110001">
    <property type="term" value="C:toxin-antitoxin complex"/>
    <property type="evidence" value="ECO:0007669"/>
    <property type="project" value="InterPro"/>
</dbReference>
<dbReference type="NCBIfam" id="NF047751">
    <property type="entry name" value="HepT_toxin"/>
    <property type="match status" value="1"/>
</dbReference>
<reference evidence="5 6" key="1">
    <citation type="submission" date="2019-06" db="EMBL/GenBank/DDBJ databases">
        <title>Metagenome assembled Genome of Spiribacter salinus SL48-SHIP from the microbial mat of Salt Lake 48 (Novosibirsk region, Russia).</title>
        <authorList>
            <person name="Shipova A."/>
            <person name="Rozanov A.S."/>
            <person name="Bryanskaya A.V."/>
            <person name="Peltek S.E."/>
        </authorList>
    </citation>
    <scope>NUCLEOTIDE SEQUENCE [LARGE SCALE GENOMIC DNA]</scope>
    <source>
        <strain evidence="5">SL48-SHIP-2</strain>
    </source>
</reference>
<keyword evidence="1" id="KW-1277">Toxin-antitoxin system</keyword>
<evidence type="ECO:0000256" key="4">
    <source>
        <dbReference type="ARBA" id="ARBA00024207"/>
    </source>
</evidence>
<evidence type="ECO:0000313" key="5">
    <source>
        <dbReference type="EMBL" id="TQE99207.1"/>
    </source>
</evidence>
<evidence type="ECO:0000256" key="2">
    <source>
        <dbReference type="ARBA" id="ARBA00022722"/>
    </source>
</evidence>
<dbReference type="PANTHER" id="PTHR33397:SF3">
    <property type="entry name" value="MRNA NUCLEASE HEPT"/>
    <property type="match status" value="1"/>
</dbReference>
<dbReference type="InterPro" id="IPR037038">
    <property type="entry name" value="HepT-like_sf"/>
</dbReference>
<dbReference type="GO" id="GO:0016787">
    <property type="term" value="F:hydrolase activity"/>
    <property type="evidence" value="ECO:0007669"/>
    <property type="project" value="UniProtKB-KW"/>
</dbReference>
<name>A0A540VR01_9GAMM</name>
<dbReference type="Proteomes" id="UP000315400">
    <property type="component" value="Unassembled WGS sequence"/>
</dbReference>
<organism evidence="5 6">
    <name type="scientific">Spiribacter salinus</name>
    <dbReference type="NCBI Taxonomy" id="1335746"/>
    <lineage>
        <taxon>Bacteria</taxon>
        <taxon>Pseudomonadati</taxon>
        <taxon>Pseudomonadota</taxon>
        <taxon>Gammaproteobacteria</taxon>
        <taxon>Chromatiales</taxon>
        <taxon>Ectothiorhodospiraceae</taxon>
        <taxon>Spiribacter</taxon>
    </lineage>
</organism>
<sequence>MDRRLIEQKLEALRYCVERVQTKCPPDAETLARDPDAQDIVALNLSRAVQQCVDIGAHLIAGRTLSAPETMGQTFDRLQEGDVIDASLADRLKKAVGFRNIAVHSYQSIDWAIVHAICTKHLDDFRAFARAVARAELD</sequence>
<dbReference type="Gene3D" id="1.20.120.580">
    <property type="entry name" value="bsu32300-like"/>
    <property type="match status" value="1"/>
</dbReference>
<comment type="similarity">
    <text evidence="4">Belongs to the HepT RNase toxin family.</text>
</comment>
<dbReference type="InterPro" id="IPR008201">
    <property type="entry name" value="HepT-like"/>
</dbReference>
<dbReference type="Pfam" id="PF01934">
    <property type="entry name" value="HepT-like"/>
    <property type="match status" value="1"/>
</dbReference>
<dbReference type="PANTHER" id="PTHR33397">
    <property type="entry name" value="UPF0331 PROTEIN YUTE"/>
    <property type="match status" value="1"/>
</dbReference>